<accession>A0A146KGE6</accession>
<dbReference type="SUPFAM" id="SSF48452">
    <property type="entry name" value="TPR-like"/>
    <property type="match status" value="2"/>
</dbReference>
<organism evidence="1">
    <name type="scientific">Trepomonas sp. PC1</name>
    <dbReference type="NCBI Taxonomy" id="1076344"/>
    <lineage>
        <taxon>Eukaryota</taxon>
        <taxon>Metamonada</taxon>
        <taxon>Diplomonadida</taxon>
        <taxon>Hexamitidae</taxon>
        <taxon>Hexamitinae</taxon>
        <taxon>Trepomonas</taxon>
    </lineage>
</organism>
<protein>
    <submittedName>
        <fullName evidence="1">Tetratricopeptide repeat protein</fullName>
    </submittedName>
</protein>
<evidence type="ECO:0000313" key="1">
    <source>
        <dbReference type="EMBL" id="JAP94546.1"/>
    </source>
</evidence>
<gene>
    <name evidence="1" type="ORF">TPC1_12767</name>
</gene>
<proteinExistence type="predicted"/>
<sequence length="560" mass="65073">KDVMILDQAKMDYNSGRPEQALQLLDKAVEINAQNMELYILRARCYNALAQTVQALQDADKIIELEQEQMKSNNTNLCLGFHIRAESEFFAGYFEKSLVDFLKCKRRRSLKEYEIGVQNCQANIKNSFNFDNSLLDKAIKGLKSGQLEEVEMKQPNYEHSTIKKVQFKPRTTSEQHSPTSAFSIISTTPGLGLSSKKTFQRQPKSQRLNPDQELLMTNSQLNTFIIKEAKKQPNYQKVGKLDKDKAFLDYLKDLPFLAETCSKGISYIEERQKYWACQQLAVADGDLACQQSEYLKTTKLKQPSLTQCEKKPNFKNKAQMTRQLLLDKQKQQIKLLEESIATGKPLQKPTYSQFKLSTSKADKFEFQNKLNIQIQDAFNSQKLELALEFCNQLQRSSKSKQWVEKAAALKAQVMYQMEQFTDAIQICQDIQVCQRTKGIILYQLNQLKQAETIFERLFEDKNANLMQKIDALFQKCRVLLKQKKYQECIGCSRLFEEQIKDQTTPRFVVMKEELIDKFTNQDMMIEILKMQRTCYIALNMNEEAKIVKERLEQKNGVWGR</sequence>
<name>A0A146KGE6_9EUKA</name>
<dbReference type="InterPro" id="IPR011990">
    <property type="entry name" value="TPR-like_helical_dom_sf"/>
</dbReference>
<reference evidence="1" key="1">
    <citation type="submission" date="2015-07" db="EMBL/GenBank/DDBJ databases">
        <title>Adaptation to a free-living lifestyle via gene acquisitions in the diplomonad Trepomonas sp. PC1.</title>
        <authorList>
            <person name="Xu F."/>
            <person name="Jerlstrom-Hultqvist J."/>
            <person name="Kolisko M."/>
            <person name="Simpson A.G.B."/>
            <person name="Roger A.J."/>
            <person name="Svard S.G."/>
            <person name="Andersson J.O."/>
        </authorList>
    </citation>
    <scope>NUCLEOTIDE SEQUENCE</scope>
    <source>
        <strain evidence="1">PC1</strain>
    </source>
</reference>
<dbReference type="InterPro" id="IPR040111">
    <property type="entry name" value="ODAD4"/>
</dbReference>
<dbReference type="Gene3D" id="1.25.40.10">
    <property type="entry name" value="Tetratricopeptide repeat domain"/>
    <property type="match status" value="2"/>
</dbReference>
<dbReference type="AlphaFoldDB" id="A0A146KGE6"/>
<dbReference type="EMBL" id="GDID01002060">
    <property type="protein sequence ID" value="JAP94546.1"/>
    <property type="molecule type" value="Transcribed_RNA"/>
</dbReference>
<feature type="non-terminal residue" evidence="1">
    <location>
        <position position="1"/>
    </location>
</feature>
<dbReference type="PANTHER" id="PTHR23040">
    <property type="match status" value="1"/>
</dbReference>